<feature type="domain" description="Ig-like" evidence="2">
    <location>
        <begin position="330"/>
        <end position="411"/>
    </location>
</feature>
<feature type="region of interest" description="Disordered" evidence="1">
    <location>
        <begin position="1"/>
        <end position="25"/>
    </location>
</feature>
<protein>
    <submittedName>
        <fullName evidence="3">35001_t:CDS:1</fullName>
    </submittedName>
</protein>
<dbReference type="SUPFAM" id="SSF53098">
    <property type="entry name" value="Ribonuclease H-like"/>
    <property type="match status" value="1"/>
</dbReference>
<proteinExistence type="predicted"/>
<sequence>MPKTKHYSQRNHLKKARNTIRKSSKTQINNEDTIESNIASTINSIANSTETIINPIASQIKVTVATQTEVVVSTITTQTEAIIIQSNEIQIDQVNQADYNELLLAHSLMQTMRYKKGPNIGKLFSQYLQQKAAHFIDNSYYQAVHEINKCTTTIKSLETQINSLTYHLNLIKVENKSLHAKIGKFIQICKQQISKSRSNASKTKAYTINKEGLKTAIKQHLMENKHKYTAKTVQMATRICQIGKMSYRSAVECTKAVVEWLIDEEPNKWFSVKTLIGWHNDVAKIYLNQQSNIIESFKFSVYGIMADESKRGDCKIFICFTYWNSNANLPQATLLEMKDLSNCSGSTVANIVAETCITYKINPQKCYTWTTDNTAYMSGSKSGAITLFNNKILSDSFRISCGMHSAHIMITHFENSAFGKLDVNTGFSTQKHPFNLLYLIWQLHNGYDETKKENLMNSIEKFTKWFIEKPKTHKDSPKQYISQWKLLHDWLEDPLLKIQVKFGEAIYEPIMNFLAGFDSTPRILEKNGEHTKLPSGRRAHEMPDAVTQWIDNITNIINNICSFFEDELLNAMNSLNNTEFQILVVGLTSGVEAALDSLEKWLGMWLYLPLSMCRLGGDRVILKVSLNHNPTIKEECYIKELENEIDMKPELQDFEDLSTARNQINNVTSNLLEDSTQYDDNPWQEIRKGRNINNEMSLINDKSEGLIKQNSEGMQNSEGKNIYDYTKF</sequence>
<organism evidence="3 4">
    <name type="scientific">Gigaspora margarita</name>
    <dbReference type="NCBI Taxonomy" id="4874"/>
    <lineage>
        <taxon>Eukaryota</taxon>
        <taxon>Fungi</taxon>
        <taxon>Fungi incertae sedis</taxon>
        <taxon>Mucoromycota</taxon>
        <taxon>Glomeromycotina</taxon>
        <taxon>Glomeromycetes</taxon>
        <taxon>Diversisporales</taxon>
        <taxon>Gigasporaceae</taxon>
        <taxon>Gigaspora</taxon>
    </lineage>
</organism>
<reference evidence="3 4" key="1">
    <citation type="submission" date="2021-06" db="EMBL/GenBank/DDBJ databases">
        <authorList>
            <person name="Kallberg Y."/>
            <person name="Tangrot J."/>
            <person name="Rosling A."/>
        </authorList>
    </citation>
    <scope>NUCLEOTIDE SEQUENCE [LARGE SCALE GENOMIC DNA]</scope>
    <source>
        <strain evidence="3 4">120-4 pot B 10/14</strain>
    </source>
</reference>
<keyword evidence="4" id="KW-1185">Reference proteome</keyword>
<evidence type="ECO:0000256" key="1">
    <source>
        <dbReference type="SAM" id="MobiDB-lite"/>
    </source>
</evidence>
<dbReference type="Proteomes" id="UP000789901">
    <property type="component" value="Unassembled WGS sequence"/>
</dbReference>
<dbReference type="EMBL" id="CAJVQB010010592">
    <property type="protein sequence ID" value="CAG8741236.1"/>
    <property type="molecule type" value="Genomic_DNA"/>
</dbReference>
<gene>
    <name evidence="3" type="ORF">GMARGA_LOCUS15402</name>
</gene>
<evidence type="ECO:0000259" key="2">
    <source>
        <dbReference type="PROSITE" id="PS50835"/>
    </source>
</evidence>
<accession>A0ABN7V8L7</accession>
<evidence type="ECO:0000313" key="3">
    <source>
        <dbReference type="EMBL" id="CAG8741236.1"/>
    </source>
</evidence>
<feature type="compositionally biased region" description="Basic residues" evidence="1">
    <location>
        <begin position="1"/>
        <end position="24"/>
    </location>
</feature>
<name>A0ABN7V8L7_GIGMA</name>
<dbReference type="PROSITE" id="PS50835">
    <property type="entry name" value="IG_LIKE"/>
    <property type="match status" value="1"/>
</dbReference>
<evidence type="ECO:0000313" key="4">
    <source>
        <dbReference type="Proteomes" id="UP000789901"/>
    </source>
</evidence>
<comment type="caution">
    <text evidence="3">The sequence shown here is derived from an EMBL/GenBank/DDBJ whole genome shotgun (WGS) entry which is preliminary data.</text>
</comment>
<dbReference type="InterPro" id="IPR007110">
    <property type="entry name" value="Ig-like_dom"/>
</dbReference>
<dbReference type="InterPro" id="IPR012337">
    <property type="entry name" value="RNaseH-like_sf"/>
</dbReference>